<evidence type="ECO:0000313" key="4">
    <source>
        <dbReference type="Proteomes" id="UP000325081"/>
    </source>
</evidence>
<evidence type="ECO:0000313" key="3">
    <source>
        <dbReference type="EMBL" id="GER37494.1"/>
    </source>
</evidence>
<keyword evidence="4" id="KW-1185">Reference proteome</keyword>
<gene>
    <name evidence="3" type="ORF">STAS_13904</name>
</gene>
<proteinExistence type="predicted"/>
<dbReference type="OrthoDB" id="905146at2759"/>
<organism evidence="3 4">
    <name type="scientific">Striga asiatica</name>
    <name type="common">Asiatic witchweed</name>
    <name type="synonym">Buchnera asiatica</name>
    <dbReference type="NCBI Taxonomy" id="4170"/>
    <lineage>
        <taxon>Eukaryota</taxon>
        <taxon>Viridiplantae</taxon>
        <taxon>Streptophyta</taxon>
        <taxon>Embryophyta</taxon>
        <taxon>Tracheophyta</taxon>
        <taxon>Spermatophyta</taxon>
        <taxon>Magnoliopsida</taxon>
        <taxon>eudicotyledons</taxon>
        <taxon>Gunneridae</taxon>
        <taxon>Pentapetalae</taxon>
        <taxon>asterids</taxon>
        <taxon>lamiids</taxon>
        <taxon>Lamiales</taxon>
        <taxon>Orobanchaceae</taxon>
        <taxon>Buchnereae</taxon>
        <taxon>Striga</taxon>
    </lineage>
</organism>
<protein>
    <submittedName>
        <fullName evidence="3">Plant invertase/pectin methylesterase inhibitor</fullName>
    </submittedName>
</protein>
<dbReference type="Gene3D" id="1.20.140.40">
    <property type="entry name" value="Invertase/pectin methylesterase inhibitor family protein"/>
    <property type="match status" value="1"/>
</dbReference>
<dbReference type="AlphaFoldDB" id="A0A5A7PXK3"/>
<dbReference type="InterPro" id="IPR006501">
    <property type="entry name" value="Pectinesterase_inhib_dom"/>
</dbReference>
<evidence type="ECO:0000259" key="2">
    <source>
        <dbReference type="SMART" id="SM00856"/>
    </source>
</evidence>
<dbReference type="EMBL" id="BKCP01005383">
    <property type="protein sequence ID" value="GER37494.1"/>
    <property type="molecule type" value="Genomic_DNA"/>
</dbReference>
<reference evidence="4" key="1">
    <citation type="journal article" date="2019" name="Curr. Biol.">
        <title>Genome Sequence of Striga asiatica Provides Insight into the Evolution of Plant Parasitism.</title>
        <authorList>
            <person name="Yoshida S."/>
            <person name="Kim S."/>
            <person name="Wafula E.K."/>
            <person name="Tanskanen J."/>
            <person name="Kim Y.M."/>
            <person name="Honaas L."/>
            <person name="Yang Z."/>
            <person name="Spallek T."/>
            <person name="Conn C.E."/>
            <person name="Ichihashi Y."/>
            <person name="Cheong K."/>
            <person name="Cui S."/>
            <person name="Der J.P."/>
            <person name="Gundlach H."/>
            <person name="Jiao Y."/>
            <person name="Hori C."/>
            <person name="Ishida J.K."/>
            <person name="Kasahara H."/>
            <person name="Kiba T."/>
            <person name="Kim M.S."/>
            <person name="Koo N."/>
            <person name="Laohavisit A."/>
            <person name="Lee Y.H."/>
            <person name="Lumba S."/>
            <person name="McCourt P."/>
            <person name="Mortimer J.C."/>
            <person name="Mutuku J.M."/>
            <person name="Nomura T."/>
            <person name="Sasaki-Sekimoto Y."/>
            <person name="Seto Y."/>
            <person name="Wang Y."/>
            <person name="Wakatake T."/>
            <person name="Sakakibara H."/>
            <person name="Demura T."/>
            <person name="Yamaguchi S."/>
            <person name="Yoneyama K."/>
            <person name="Manabe R.I."/>
            <person name="Nelson D.C."/>
            <person name="Schulman A.H."/>
            <person name="Timko M.P."/>
            <person name="dePamphilis C.W."/>
            <person name="Choi D."/>
            <person name="Shirasu K."/>
        </authorList>
    </citation>
    <scope>NUCLEOTIDE SEQUENCE [LARGE SCALE GENOMIC DNA]</scope>
    <source>
        <strain evidence="4">cv. UVA1</strain>
    </source>
</reference>
<dbReference type="InterPro" id="IPR035513">
    <property type="entry name" value="Invertase/methylesterase_inhib"/>
</dbReference>
<accession>A0A5A7PXK3</accession>
<feature type="signal peptide" evidence="1">
    <location>
        <begin position="1"/>
        <end position="21"/>
    </location>
</feature>
<evidence type="ECO:0000256" key="1">
    <source>
        <dbReference type="SAM" id="SignalP"/>
    </source>
</evidence>
<name>A0A5A7PXK3_STRAF</name>
<keyword evidence="1" id="KW-0732">Signal</keyword>
<feature type="domain" description="Pectinesterase inhibitor" evidence="2">
    <location>
        <begin position="19"/>
        <end position="160"/>
    </location>
</feature>
<sequence length="167" mass="17805">MASLFIILATLSLSLLCNCRADLISDVCSATKIPDFCTKTLRSNPAACAAPDVKSLGIIVVGIAKSAIQDLIAVTKKIGGPRVECVEIDNSAIEDIDEILNYLTKPDSSMIVTKDDFLVNVSRVNIDMDTCEDEFGGGEQDGLKTATDQAESTVRILYGIGNKLFGV</sequence>
<dbReference type="Pfam" id="PF04043">
    <property type="entry name" value="PMEI"/>
    <property type="match status" value="1"/>
</dbReference>
<dbReference type="GO" id="GO:0004857">
    <property type="term" value="F:enzyme inhibitor activity"/>
    <property type="evidence" value="ECO:0007669"/>
    <property type="project" value="InterPro"/>
</dbReference>
<dbReference type="SMART" id="SM00856">
    <property type="entry name" value="PMEI"/>
    <property type="match status" value="1"/>
</dbReference>
<feature type="chain" id="PRO_5023049513" evidence="1">
    <location>
        <begin position="22"/>
        <end position="167"/>
    </location>
</feature>
<dbReference type="NCBIfam" id="TIGR01614">
    <property type="entry name" value="PME_inhib"/>
    <property type="match status" value="1"/>
</dbReference>
<dbReference type="Proteomes" id="UP000325081">
    <property type="component" value="Unassembled WGS sequence"/>
</dbReference>
<dbReference type="SUPFAM" id="SSF101148">
    <property type="entry name" value="Plant invertase/pectin methylesterase inhibitor"/>
    <property type="match status" value="1"/>
</dbReference>
<comment type="caution">
    <text evidence="3">The sequence shown here is derived from an EMBL/GenBank/DDBJ whole genome shotgun (WGS) entry which is preliminary data.</text>
</comment>